<feature type="domain" description="Glycosyltransferase 2-like" evidence="3">
    <location>
        <begin position="11"/>
        <end position="128"/>
    </location>
</feature>
<dbReference type="Proteomes" id="UP000317839">
    <property type="component" value="Unassembled WGS sequence"/>
</dbReference>
<proteinExistence type="inferred from homology"/>
<gene>
    <name evidence="4" type="ORF">FLL45_06430</name>
</gene>
<dbReference type="EMBL" id="VIKR01000002">
    <property type="protein sequence ID" value="TQV74596.1"/>
    <property type="molecule type" value="Genomic_DNA"/>
</dbReference>
<keyword evidence="2" id="KW-0472">Membrane</keyword>
<evidence type="ECO:0000256" key="2">
    <source>
        <dbReference type="SAM" id="Phobius"/>
    </source>
</evidence>
<dbReference type="GO" id="GO:0016740">
    <property type="term" value="F:transferase activity"/>
    <property type="evidence" value="ECO:0007669"/>
    <property type="project" value="UniProtKB-KW"/>
</dbReference>
<feature type="transmembrane region" description="Helical" evidence="2">
    <location>
        <begin position="244"/>
        <end position="271"/>
    </location>
</feature>
<dbReference type="SUPFAM" id="SSF53448">
    <property type="entry name" value="Nucleotide-diphospho-sugar transferases"/>
    <property type="match status" value="1"/>
</dbReference>
<dbReference type="OrthoDB" id="9811884at2"/>
<evidence type="ECO:0000259" key="3">
    <source>
        <dbReference type="Pfam" id="PF00535"/>
    </source>
</evidence>
<keyword evidence="4" id="KW-0808">Transferase</keyword>
<accession>A0A545TBM3</accession>
<dbReference type="AlphaFoldDB" id="A0A545TBM3"/>
<sequence>MDKPNFNHLGIVVIGRNEGERLRRCLESVINSGATIVYVDSGSSDGSIELAKNLGVGAIALDDSKPFSAARARNEGVEYLVSLDQGIEFVQFIDGDCELFPRWLELGINYLMDNDETVIVCGYLHERYPEASIYNRFCDLEWDTYVGDLHSCGGIFMVRLNAFSAVGGFNGAVIAGEEPELCKRLRANGGKVVRVAVDMAYHDSAMLHFSQWWKRGVRNGYGGMEILFKYKVGGSIKSALSIGIWGGLLPASIIASWLLSSGWILLVNLIYPLKAFQIARRMSHLAEKRAGDPWIYSLSCMTGKFPEAFGQIKYFISALLKKPSGVISHK</sequence>
<dbReference type="CDD" id="cd00761">
    <property type="entry name" value="Glyco_tranf_GTA_type"/>
    <property type="match status" value="1"/>
</dbReference>
<comment type="similarity">
    <text evidence="1">Belongs to the glycosyltransferase 2 family. WaaE/KdtX subfamily.</text>
</comment>
<organism evidence="4 5">
    <name type="scientific">Aliikangiella marina</name>
    <dbReference type="NCBI Taxonomy" id="1712262"/>
    <lineage>
        <taxon>Bacteria</taxon>
        <taxon>Pseudomonadati</taxon>
        <taxon>Pseudomonadota</taxon>
        <taxon>Gammaproteobacteria</taxon>
        <taxon>Oceanospirillales</taxon>
        <taxon>Pleioneaceae</taxon>
        <taxon>Aliikangiella</taxon>
    </lineage>
</organism>
<name>A0A545TBM3_9GAMM</name>
<dbReference type="InterPro" id="IPR001173">
    <property type="entry name" value="Glyco_trans_2-like"/>
</dbReference>
<dbReference type="PANTHER" id="PTHR43630">
    <property type="entry name" value="POLY-BETA-1,6-N-ACETYL-D-GLUCOSAMINE SYNTHASE"/>
    <property type="match status" value="1"/>
</dbReference>
<dbReference type="RefSeq" id="WP_142941211.1">
    <property type="nucleotide sequence ID" value="NZ_VIKR01000002.1"/>
</dbReference>
<protein>
    <submittedName>
        <fullName evidence="4">Glycosyltransferase</fullName>
    </submittedName>
</protein>
<keyword evidence="2" id="KW-0812">Transmembrane</keyword>
<keyword evidence="5" id="KW-1185">Reference proteome</keyword>
<comment type="caution">
    <text evidence="4">The sequence shown here is derived from an EMBL/GenBank/DDBJ whole genome shotgun (WGS) entry which is preliminary data.</text>
</comment>
<reference evidence="4 5" key="1">
    <citation type="submission" date="2019-06" db="EMBL/GenBank/DDBJ databases">
        <title>Draft genome of Aliikangiella marina GYP-15.</title>
        <authorList>
            <person name="Wang G."/>
        </authorList>
    </citation>
    <scope>NUCLEOTIDE SEQUENCE [LARGE SCALE GENOMIC DNA]</scope>
    <source>
        <strain evidence="4 5">GYP-15</strain>
    </source>
</reference>
<evidence type="ECO:0000313" key="4">
    <source>
        <dbReference type="EMBL" id="TQV74596.1"/>
    </source>
</evidence>
<evidence type="ECO:0000313" key="5">
    <source>
        <dbReference type="Proteomes" id="UP000317839"/>
    </source>
</evidence>
<evidence type="ECO:0000256" key="1">
    <source>
        <dbReference type="ARBA" id="ARBA00038494"/>
    </source>
</evidence>
<dbReference type="Gene3D" id="3.90.550.10">
    <property type="entry name" value="Spore Coat Polysaccharide Biosynthesis Protein SpsA, Chain A"/>
    <property type="match status" value="1"/>
</dbReference>
<dbReference type="Pfam" id="PF00535">
    <property type="entry name" value="Glycos_transf_2"/>
    <property type="match status" value="1"/>
</dbReference>
<dbReference type="PANTHER" id="PTHR43630:SF2">
    <property type="entry name" value="GLYCOSYLTRANSFERASE"/>
    <property type="match status" value="1"/>
</dbReference>
<dbReference type="InterPro" id="IPR029044">
    <property type="entry name" value="Nucleotide-diphossugar_trans"/>
</dbReference>
<keyword evidence="2" id="KW-1133">Transmembrane helix</keyword>